<keyword evidence="1" id="KW-1133">Transmembrane helix</keyword>
<accession>A0A1G6GMW0</accession>
<evidence type="ECO:0000313" key="3">
    <source>
        <dbReference type="Proteomes" id="UP000242662"/>
    </source>
</evidence>
<feature type="transmembrane region" description="Helical" evidence="1">
    <location>
        <begin position="35"/>
        <end position="54"/>
    </location>
</feature>
<protein>
    <recommendedName>
        <fullName evidence="4">Sporulation protein YhaL</fullName>
    </recommendedName>
</protein>
<reference evidence="3" key="1">
    <citation type="submission" date="2016-09" db="EMBL/GenBank/DDBJ databases">
        <authorList>
            <person name="Varghese N."/>
            <person name="Submissions S."/>
        </authorList>
    </citation>
    <scope>NUCLEOTIDE SEQUENCE [LARGE SCALE GENOMIC DNA]</scope>
    <source>
        <strain evidence="3">25nlg</strain>
    </source>
</reference>
<keyword evidence="3" id="KW-1185">Reference proteome</keyword>
<evidence type="ECO:0000313" key="2">
    <source>
        <dbReference type="EMBL" id="SDB83370.1"/>
    </source>
</evidence>
<keyword evidence="1" id="KW-0812">Transmembrane</keyword>
<evidence type="ECO:0008006" key="4">
    <source>
        <dbReference type="Google" id="ProtNLM"/>
    </source>
</evidence>
<dbReference type="STRING" id="1464122.SAMN05421737_101277"/>
<evidence type="ECO:0000256" key="1">
    <source>
        <dbReference type="SAM" id="Phobius"/>
    </source>
</evidence>
<dbReference type="Proteomes" id="UP000242662">
    <property type="component" value="Unassembled WGS sequence"/>
</dbReference>
<organism evidence="2 3">
    <name type="scientific">Shouchella lonarensis</name>
    <dbReference type="NCBI Taxonomy" id="1464122"/>
    <lineage>
        <taxon>Bacteria</taxon>
        <taxon>Bacillati</taxon>
        <taxon>Bacillota</taxon>
        <taxon>Bacilli</taxon>
        <taxon>Bacillales</taxon>
        <taxon>Bacillaceae</taxon>
        <taxon>Shouchella</taxon>
    </lineage>
</organism>
<gene>
    <name evidence="2" type="ORF">SAMN05421737_101277</name>
</gene>
<proteinExistence type="predicted"/>
<dbReference type="AlphaFoldDB" id="A0A1G6GMW0"/>
<keyword evidence="1" id="KW-0472">Membrane</keyword>
<sequence length="80" mass="8925">MKIRALMCLFFAIVMVVYAWDRLPLNGQGLEKVFALSWLSFAGLVIGGNIVAIARRGRKSTQAKQEVDNARAVKRARQFG</sequence>
<dbReference type="EMBL" id="FMYM01000001">
    <property type="protein sequence ID" value="SDB83370.1"/>
    <property type="molecule type" value="Genomic_DNA"/>
</dbReference>
<name>A0A1G6GMW0_9BACI</name>